<feature type="transmembrane region" description="Helical" evidence="1">
    <location>
        <begin position="22"/>
        <end position="40"/>
    </location>
</feature>
<gene>
    <name evidence="2" type="ORF">FBZ96_107183</name>
</gene>
<evidence type="ECO:0000313" key="3">
    <source>
        <dbReference type="Proteomes" id="UP000319949"/>
    </source>
</evidence>
<dbReference type="OrthoDB" id="8365316at2"/>
<comment type="caution">
    <text evidence="2">The sequence shown here is derived from an EMBL/GenBank/DDBJ whole genome shotgun (WGS) entry which is preliminary data.</text>
</comment>
<reference evidence="2 3" key="1">
    <citation type="submission" date="2019-06" db="EMBL/GenBank/DDBJ databases">
        <title>Genomic Encyclopedia of Type Strains, Phase IV (KMG-V): Genome sequencing to study the core and pangenomes of soil and plant-associated prokaryotes.</title>
        <authorList>
            <person name="Whitman W."/>
        </authorList>
    </citation>
    <scope>NUCLEOTIDE SEQUENCE [LARGE SCALE GENOMIC DNA]</scope>
    <source>
        <strain evidence="2 3">BR 510</strain>
    </source>
</reference>
<accession>A0A560DFW7</accession>
<dbReference type="EMBL" id="VITK01000007">
    <property type="protein sequence ID" value="TWA95993.1"/>
    <property type="molecule type" value="Genomic_DNA"/>
</dbReference>
<keyword evidence="1" id="KW-0812">Transmembrane</keyword>
<dbReference type="Proteomes" id="UP000319949">
    <property type="component" value="Unassembled WGS sequence"/>
</dbReference>
<keyword evidence="3" id="KW-1185">Reference proteome</keyword>
<sequence length="238" mass="24137">MDVTQPTTSVIHALLTGGVSNLANLVTAIGALGGASMGLVDTTKMFRGGPSNIGFGHIEDGLAPFLNAIAANPAPFGKHAILRTLKGDWLNGAAKPDQKAKAKSLIQLALSQANAAALANVAAVDADALQSAVQKKADGGEAAAADTSALAQFESVLTAVIDEAYERGDQKYRNAAKSLAMVTSVVLSEIAGMSIWGITQENLVFFLVTGLIATPLAPIAKDVASALQTAATAASAIK</sequence>
<dbReference type="STRING" id="1803665.GCA_001641335_07061"/>
<name>A0A560DFW7_9BRAD</name>
<keyword evidence="1" id="KW-1133">Transmembrane helix</keyword>
<evidence type="ECO:0000256" key="1">
    <source>
        <dbReference type="SAM" id="Phobius"/>
    </source>
</evidence>
<organism evidence="2 3">
    <name type="scientific">Bradyrhizobium stylosanthis</name>
    <dbReference type="NCBI Taxonomy" id="1803665"/>
    <lineage>
        <taxon>Bacteria</taxon>
        <taxon>Pseudomonadati</taxon>
        <taxon>Pseudomonadota</taxon>
        <taxon>Alphaproteobacteria</taxon>
        <taxon>Hyphomicrobiales</taxon>
        <taxon>Nitrobacteraceae</taxon>
        <taxon>Bradyrhizobium</taxon>
    </lineage>
</organism>
<dbReference type="AlphaFoldDB" id="A0A560DFW7"/>
<protein>
    <submittedName>
        <fullName evidence="2">Uncharacterized protein</fullName>
    </submittedName>
</protein>
<proteinExistence type="predicted"/>
<evidence type="ECO:0000313" key="2">
    <source>
        <dbReference type="EMBL" id="TWA95993.1"/>
    </source>
</evidence>
<keyword evidence="1" id="KW-0472">Membrane</keyword>
<dbReference type="RefSeq" id="WP_145666892.1">
    <property type="nucleotide sequence ID" value="NZ_VITK01000007.1"/>
</dbReference>